<comment type="caution">
    <text evidence="1">The sequence shown here is derived from an EMBL/GenBank/DDBJ whole genome shotgun (WGS) entry which is preliminary data.</text>
</comment>
<dbReference type="EMBL" id="CAWUFR010000005">
    <property type="protein sequence ID" value="CAK6950854.1"/>
    <property type="molecule type" value="Genomic_DNA"/>
</dbReference>
<keyword evidence="2" id="KW-1185">Reference proteome</keyword>
<proteinExistence type="predicted"/>
<protein>
    <submittedName>
        <fullName evidence="1">Uncharacterized protein</fullName>
    </submittedName>
</protein>
<dbReference type="Proteomes" id="UP001314229">
    <property type="component" value="Unassembled WGS sequence"/>
</dbReference>
<reference evidence="1 2" key="1">
    <citation type="submission" date="2024-01" db="EMBL/GenBank/DDBJ databases">
        <authorList>
            <person name="Alioto T."/>
            <person name="Alioto T."/>
            <person name="Gomez Garrido J."/>
        </authorList>
    </citation>
    <scope>NUCLEOTIDE SEQUENCE [LARGE SCALE GENOMIC DNA]</scope>
</reference>
<accession>A0AAV1MW95</accession>
<gene>
    <name evidence="1" type="ORF">FSCOSCO3_A030460</name>
</gene>
<dbReference type="AlphaFoldDB" id="A0AAV1MW95"/>
<sequence length="70" mass="7892">MSGGRRLSEARCSLRVATTYKCGILFFSKILDTFLVDYCCIASVVAYKDLMVETSGKDSVRLDEQCVYHQ</sequence>
<organism evidence="1 2">
    <name type="scientific">Scomber scombrus</name>
    <name type="common">Atlantic mackerel</name>
    <name type="synonym">Scomber vernalis</name>
    <dbReference type="NCBI Taxonomy" id="13677"/>
    <lineage>
        <taxon>Eukaryota</taxon>
        <taxon>Metazoa</taxon>
        <taxon>Chordata</taxon>
        <taxon>Craniata</taxon>
        <taxon>Vertebrata</taxon>
        <taxon>Euteleostomi</taxon>
        <taxon>Actinopterygii</taxon>
        <taxon>Neopterygii</taxon>
        <taxon>Teleostei</taxon>
        <taxon>Neoteleostei</taxon>
        <taxon>Acanthomorphata</taxon>
        <taxon>Pelagiaria</taxon>
        <taxon>Scombriformes</taxon>
        <taxon>Scombridae</taxon>
        <taxon>Scomber</taxon>
    </lineage>
</organism>
<evidence type="ECO:0000313" key="2">
    <source>
        <dbReference type="Proteomes" id="UP001314229"/>
    </source>
</evidence>
<name>A0AAV1MW95_SCOSC</name>
<evidence type="ECO:0000313" key="1">
    <source>
        <dbReference type="EMBL" id="CAK6950854.1"/>
    </source>
</evidence>